<feature type="non-terminal residue" evidence="17">
    <location>
        <position position="820"/>
    </location>
</feature>
<evidence type="ECO:0000256" key="2">
    <source>
        <dbReference type="ARBA" id="ARBA00007193"/>
    </source>
</evidence>
<keyword evidence="11 13" id="KW-0739">Sodium transport</keyword>
<dbReference type="PROSITE" id="PS01206">
    <property type="entry name" value="ASC"/>
    <property type="match status" value="1"/>
</dbReference>
<keyword evidence="10" id="KW-0325">Glycoprotein</keyword>
<comment type="caution">
    <text evidence="17">The sequence shown here is derived from an EMBL/GenBank/DDBJ whole genome shotgun (WGS) entry which is preliminary data.</text>
</comment>
<evidence type="ECO:0000256" key="15">
    <source>
        <dbReference type="SAM" id="Phobius"/>
    </source>
</evidence>
<proteinExistence type="inferred from homology"/>
<evidence type="ECO:0000256" key="10">
    <source>
        <dbReference type="ARBA" id="ARBA00023180"/>
    </source>
</evidence>
<dbReference type="InterPro" id="IPR054001">
    <property type="entry name" value="Mec-4/10_cyt"/>
</dbReference>
<feature type="region of interest" description="Disordered" evidence="14">
    <location>
        <begin position="185"/>
        <end position="207"/>
    </location>
</feature>
<dbReference type="InterPro" id="IPR001873">
    <property type="entry name" value="ENaC"/>
</dbReference>
<evidence type="ECO:0000256" key="1">
    <source>
        <dbReference type="ARBA" id="ARBA00004141"/>
    </source>
</evidence>
<evidence type="ECO:0000256" key="11">
    <source>
        <dbReference type="ARBA" id="ARBA00023201"/>
    </source>
</evidence>
<dbReference type="InterPro" id="IPR004726">
    <property type="entry name" value="Deg-1"/>
</dbReference>
<accession>A0AA36G3I4</accession>
<evidence type="ECO:0000256" key="7">
    <source>
        <dbReference type="ARBA" id="ARBA00023053"/>
    </source>
</evidence>
<sequence>MSWVNNLKNWERLNESAEYMKRVYGDPQAYMKFDEQKFVTEREYYGDVGYGECFNSQDSGVQCEIIQGEFDPKQLPYDKRMKWHFREFCYKTSAHGIPMIGQAPNIYYRGVWVCLFATCMVMLYLNARSVLDKYHKNEKIVDIQLKFDTAPFPAITICNLNPYKQHLARSVALIQRTLNAFDGAMSTAAQEDEEKRQKATDEAEEAASRMRRGVTIYEDLKKKWKTLDKFRMQRDNLHLFEVGLSKCACEKESEEDEEEQQGLYDDYNDPEAGITMPPGKKVHECKERKYEEPEGEDDKCLCAFDRNTEDAWPCFKIPDWNDQQCASCTADAICQLNSTAKVRKRIPCKCNPLGQCVAYDRTAPLLHIWQYLAGAPPTEDPNFVKAMGFEGMKDEVAIVTKAKENIMFVMSALPMDEREKLSTQKRELIQKCSFNGEACDIDNDFLTIVDPNFGNCFIFNHDHNITKSSIRAGPMYGLRMLVYVNASDYMPTTEATGVRLTIHDKEDFPFPDTFGYSAPTGYVSSFGLRMRKMSRLPAPYGDCIPDGKTSSYIYQNHTYSVEGCYRTCFQKLVLQECDCGDPRFPVLEDGKHCEALNPVQRQCLDDKMGALSDLHGSFKCRCQQPCAQSLYTVTYSPAKWPSQSLQIQLGSCNGTALECNKHYKENGAMVEVFYEQLNYEFLEETEAYQRATCPKPYSQPPVLWKKLLKNILTSASKTPSWTLSSPDLPHIRMDHSNLALVLFVIIYLLTLVGTTNGINDSSLNLTNSALQRDREKVLKNNWLPVYWSVEDASGSVAVMQAVIDKVRRSLWARSTGDDNE</sequence>
<keyword evidence="12 13" id="KW-0407">Ion channel</keyword>
<feature type="transmembrane region" description="Helical" evidence="15">
    <location>
        <begin position="106"/>
        <end position="127"/>
    </location>
</feature>
<dbReference type="GO" id="GO:0005886">
    <property type="term" value="C:plasma membrane"/>
    <property type="evidence" value="ECO:0007669"/>
    <property type="project" value="TreeGrafter"/>
</dbReference>
<keyword evidence="5 13" id="KW-0812">Transmembrane</keyword>
<comment type="subcellular location">
    <subcellularLocation>
        <location evidence="1">Membrane</location>
        <topology evidence="1">Multi-pass membrane protein</topology>
    </subcellularLocation>
</comment>
<dbReference type="PANTHER" id="PTHR11690">
    <property type="entry name" value="AMILORIDE-SENSITIVE SODIUM CHANNEL-RELATED"/>
    <property type="match status" value="1"/>
</dbReference>
<evidence type="ECO:0000313" key="18">
    <source>
        <dbReference type="Proteomes" id="UP001177023"/>
    </source>
</evidence>
<dbReference type="Pfam" id="PF22214">
    <property type="entry name" value="Mec-4_10_cyt"/>
    <property type="match status" value="1"/>
</dbReference>
<reference evidence="17" key="1">
    <citation type="submission" date="2023-06" db="EMBL/GenBank/DDBJ databases">
        <authorList>
            <person name="Delattre M."/>
        </authorList>
    </citation>
    <scope>NUCLEOTIDE SEQUENCE</scope>
    <source>
        <strain evidence="17">AF72</strain>
    </source>
</reference>
<organism evidence="17 18">
    <name type="scientific">Mesorhabditis spiculigera</name>
    <dbReference type="NCBI Taxonomy" id="96644"/>
    <lineage>
        <taxon>Eukaryota</taxon>
        <taxon>Metazoa</taxon>
        <taxon>Ecdysozoa</taxon>
        <taxon>Nematoda</taxon>
        <taxon>Chromadorea</taxon>
        <taxon>Rhabditida</taxon>
        <taxon>Rhabditina</taxon>
        <taxon>Rhabditomorpha</taxon>
        <taxon>Rhabditoidea</taxon>
        <taxon>Rhabditidae</taxon>
        <taxon>Mesorhabditinae</taxon>
        <taxon>Mesorhabditis</taxon>
    </lineage>
</organism>
<evidence type="ECO:0000256" key="3">
    <source>
        <dbReference type="ARBA" id="ARBA00022448"/>
    </source>
</evidence>
<keyword evidence="8 13" id="KW-0406">Ion transport</keyword>
<keyword evidence="18" id="KW-1185">Reference proteome</keyword>
<evidence type="ECO:0000259" key="16">
    <source>
        <dbReference type="Pfam" id="PF22214"/>
    </source>
</evidence>
<keyword evidence="4 13" id="KW-0894">Sodium channel</keyword>
<dbReference type="PANTHER" id="PTHR11690:SF275">
    <property type="entry name" value="DEGENERIN MEC-4"/>
    <property type="match status" value="1"/>
</dbReference>
<evidence type="ECO:0000256" key="14">
    <source>
        <dbReference type="SAM" id="MobiDB-lite"/>
    </source>
</evidence>
<evidence type="ECO:0000313" key="17">
    <source>
        <dbReference type="EMBL" id="CAJ0571694.1"/>
    </source>
</evidence>
<keyword evidence="6 15" id="KW-1133">Transmembrane helix</keyword>
<dbReference type="Gene3D" id="2.60.470.10">
    <property type="entry name" value="Acid-sensing ion channels like domains"/>
    <property type="match status" value="2"/>
</dbReference>
<evidence type="ECO:0000256" key="4">
    <source>
        <dbReference type="ARBA" id="ARBA00022461"/>
    </source>
</evidence>
<feature type="region of interest" description="Disordered" evidence="14">
    <location>
        <begin position="255"/>
        <end position="279"/>
    </location>
</feature>
<name>A0AA36G3I4_9BILA</name>
<evidence type="ECO:0000256" key="8">
    <source>
        <dbReference type="ARBA" id="ARBA00023065"/>
    </source>
</evidence>
<dbReference type="GO" id="GO:0015280">
    <property type="term" value="F:ligand-gated sodium channel activity"/>
    <property type="evidence" value="ECO:0007669"/>
    <property type="project" value="TreeGrafter"/>
</dbReference>
<gene>
    <name evidence="17" type="ORF">MSPICULIGERA_LOCUS10094</name>
</gene>
<comment type="similarity">
    <text evidence="2 13">Belongs to the amiloride-sensitive sodium channel (TC 1.A.6) family.</text>
</comment>
<dbReference type="Pfam" id="PF00858">
    <property type="entry name" value="ASC"/>
    <property type="match status" value="1"/>
</dbReference>
<dbReference type="PRINTS" id="PR01078">
    <property type="entry name" value="AMINACHANNEL"/>
</dbReference>
<evidence type="ECO:0000256" key="6">
    <source>
        <dbReference type="ARBA" id="ARBA00022989"/>
    </source>
</evidence>
<dbReference type="FunFam" id="2.60.470.10:FF:000004">
    <property type="entry name" value="Degenerin unc-8"/>
    <property type="match status" value="1"/>
</dbReference>
<feature type="domain" description="Degenerin mec-4/10 cytosolic" evidence="16">
    <location>
        <begin position="26"/>
        <end position="87"/>
    </location>
</feature>
<evidence type="ECO:0000256" key="9">
    <source>
        <dbReference type="ARBA" id="ARBA00023136"/>
    </source>
</evidence>
<keyword evidence="7" id="KW-0915">Sodium</keyword>
<evidence type="ECO:0000256" key="5">
    <source>
        <dbReference type="ARBA" id="ARBA00022692"/>
    </source>
</evidence>
<dbReference type="Proteomes" id="UP001177023">
    <property type="component" value="Unassembled WGS sequence"/>
</dbReference>
<dbReference type="AlphaFoldDB" id="A0AA36G3I4"/>
<evidence type="ECO:0000256" key="13">
    <source>
        <dbReference type="RuleBase" id="RU000679"/>
    </source>
</evidence>
<keyword evidence="3 13" id="KW-0813">Transport</keyword>
<protein>
    <recommendedName>
        <fullName evidence="16">Degenerin mec-4/10 cytosolic domain-containing protein</fullName>
    </recommendedName>
</protein>
<dbReference type="InterPro" id="IPR020903">
    <property type="entry name" value="ENaC_CS"/>
</dbReference>
<evidence type="ECO:0000256" key="12">
    <source>
        <dbReference type="ARBA" id="ARBA00023303"/>
    </source>
</evidence>
<keyword evidence="9 15" id="KW-0472">Membrane</keyword>
<dbReference type="EMBL" id="CATQJA010002579">
    <property type="protein sequence ID" value="CAJ0571694.1"/>
    <property type="molecule type" value="Genomic_DNA"/>
</dbReference>
<dbReference type="NCBIfam" id="TIGR00867">
    <property type="entry name" value="deg-1"/>
    <property type="match status" value="1"/>
</dbReference>